<name>A0A840V7X6_9BACT</name>
<reference evidence="2 3" key="1">
    <citation type="submission" date="2020-08" db="EMBL/GenBank/DDBJ databases">
        <title>Genomic Encyclopedia of Type Strains, Phase IV (KMG-IV): sequencing the most valuable type-strain genomes for metagenomic binning, comparative biology and taxonomic classification.</title>
        <authorList>
            <person name="Goeker M."/>
        </authorList>
    </citation>
    <scope>NUCLEOTIDE SEQUENCE [LARGE SCALE GENOMIC DNA]</scope>
    <source>
        <strain evidence="2 3">YC6886</strain>
    </source>
</reference>
<evidence type="ECO:0000313" key="3">
    <source>
        <dbReference type="Proteomes" id="UP000557717"/>
    </source>
</evidence>
<evidence type="ECO:0000256" key="1">
    <source>
        <dbReference type="SAM" id="MobiDB-lite"/>
    </source>
</evidence>
<accession>A0A840V7X6</accession>
<dbReference type="EMBL" id="JACHFD010000001">
    <property type="protein sequence ID" value="MBB5350060.1"/>
    <property type="molecule type" value="Genomic_DNA"/>
</dbReference>
<dbReference type="Proteomes" id="UP000557717">
    <property type="component" value="Unassembled WGS sequence"/>
</dbReference>
<protein>
    <submittedName>
        <fullName evidence="2">Uncharacterized protein</fullName>
    </submittedName>
</protein>
<evidence type="ECO:0000313" key="2">
    <source>
        <dbReference type="EMBL" id="MBB5350060.1"/>
    </source>
</evidence>
<organism evidence="2 3">
    <name type="scientific">Haloferula luteola</name>
    <dbReference type="NCBI Taxonomy" id="595692"/>
    <lineage>
        <taxon>Bacteria</taxon>
        <taxon>Pseudomonadati</taxon>
        <taxon>Verrucomicrobiota</taxon>
        <taxon>Verrucomicrobiia</taxon>
        <taxon>Verrucomicrobiales</taxon>
        <taxon>Verrucomicrobiaceae</taxon>
        <taxon>Haloferula</taxon>
    </lineage>
</organism>
<comment type="caution">
    <text evidence="2">The sequence shown here is derived from an EMBL/GenBank/DDBJ whole genome shotgun (WGS) entry which is preliminary data.</text>
</comment>
<keyword evidence="3" id="KW-1185">Reference proteome</keyword>
<feature type="region of interest" description="Disordered" evidence="1">
    <location>
        <begin position="24"/>
        <end position="59"/>
    </location>
</feature>
<feature type="compositionally biased region" description="Basic and acidic residues" evidence="1">
    <location>
        <begin position="26"/>
        <end position="44"/>
    </location>
</feature>
<gene>
    <name evidence="2" type="ORF">HNR46_000281</name>
</gene>
<proteinExistence type="predicted"/>
<dbReference type="AlphaFoldDB" id="A0A840V7X6"/>
<sequence>MKNPERMANPSGESKKAVLVFSKTARGKEGGVKISRDVDAEAPEHSSFPAERGSARERE</sequence>